<keyword evidence="5" id="KW-0560">Oxidoreductase</keyword>
<dbReference type="RefSeq" id="XP_033590541.1">
    <property type="nucleotide sequence ID" value="XM_033729285.1"/>
</dbReference>
<keyword evidence="11" id="KW-1185">Reference proteome</keyword>
<feature type="transmembrane region" description="Helical" evidence="9">
    <location>
        <begin position="29"/>
        <end position="53"/>
    </location>
</feature>
<evidence type="ECO:0000256" key="4">
    <source>
        <dbReference type="ARBA" id="ARBA00022857"/>
    </source>
</evidence>
<keyword evidence="2" id="KW-0444">Lipid biosynthesis</keyword>
<evidence type="ECO:0008006" key="12">
    <source>
        <dbReference type="Google" id="ProtNLM"/>
    </source>
</evidence>
<name>A0A6A6PW57_9PEZI</name>
<evidence type="ECO:0000256" key="3">
    <source>
        <dbReference type="ARBA" id="ARBA00022832"/>
    </source>
</evidence>
<evidence type="ECO:0000256" key="7">
    <source>
        <dbReference type="ARBA" id="ARBA00023160"/>
    </source>
</evidence>
<dbReference type="InterPro" id="IPR036291">
    <property type="entry name" value="NAD(P)-bd_dom_sf"/>
</dbReference>
<dbReference type="SUPFAM" id="SSF51735">
    <property type="entry name" value="NAD(P)-binding Rossmann-fold domains"/>
    <property type="match status" value="1"/>
</dbReference>
<dbReference type="Proteomes" id="UP000799767">
    <property type="component" value="Unassembled WGS sequence"/>
</dbReference>
<comment type="pathway">
    <text evidence="1">Lipid metabolism; fatty acid biosynthesis.</text>
</comment>
<dbReference type="Pfam" id="PF00106">
    <property type="entry name" value="adh_short"/>
    <property type="match status" value="1"/>
</dbReference>
<evidence type="ECO:0000256" key="1">
    <source>
        <dbReference type="ARBA" id="ARBA00005194"/>
    </source>
</evidence>
<dbReference type="AlphaFoldDB" id="A0A6A6PW57"/>
<dbReference type="GO" id="GO:0030497">
    <property type="term" value="P:fatty acid elongation"/>
    <property type="evidence" value="ECO:0007669"/>
    <property type="project" value="TreeGrafter"/>
</dbReference>
<dbReference type="PANTHER" id="PTHR43086:SF2">
    <property type="entry name" value="HYDROXYSTEROID DEHYDROGENASE-LIKE PROTEIN 1"/>
    <property type="match status" value="1"/>
</dbReference>
<dbReference type="EMBL" id="MU001634">
    <property type="protein sequence ID" value="KAF2483971.1"/>
    <property type="molecule type" value="Genomic_DNA"/>
</dbReference>
<dbReference type="InterPro" id="IPR020904">
    <property type="entry name" value="Sc_DH/Rdtase_CS"/>
</dbReference>
<sequence length="332" mass="36546">MASGQHSTVIEQLVVLTYSIWKDQRVQTLTSLTGTALLLYVAYHAVLTLWFWIKPGGILIYCHSETGSWALVTGASDGIGQAFSDDLLKRGFNVLLHGRNPQKLDGVRKKLAQKYPRRSVDIVVADASKVDESYKVVAEKVKQLPGKLTILVNNVGGVSTYPQYVPHAEMAHENIDTLLNINLRFPTQLTAALLPTLKANAPAAILNCGSMGGLMAMPYIITYAATKAYIRHFTECLRTEMIAEGTTNVEVMGWSIGNVESNSNRFQIAGTATSEECAIASLDRVGCGRGFTFPRWLDFVQARGAQMLPERLVRKITIAEMSNRRIAEQKSL</sequence>
<evidence type="ECO:0000256" key="6">
    <source>
        <dbReference type="ARBA" id="ARBA00023098"/>
    </source>
</evidence>
<dbReference type="OrthoDB" id="47007at2759"/>
<organism evidence="10 11">
    <name type="scientific">Neohortaea acidophila</name>
    <dbReference type="NCBI Taxonomy" id="245834"/>
    <lineage>
        <taxon>Eukaryota</taxon>
        <taxon>Fungi</taxon>
        <taxon>Dikarya</taxon>
        <taxon>Ascomycota</taxon>
        <taxon>Pezizomycotina</taxon>
        <taxon>Dothideomycetes</taxon>
        <taxon>Dothideomycetidae</taxon>
        <taxon>Mycosphaerellales</taxon>
        <taxon>Teratosphaeriaceae</taxon>
        <taxon>Neohortaea</taxon>
    </lineage>
</organism>
<accession>A0A6A6PW57</accession>
<dbReference type="PROSITE" id="PS00061">
    <property type="entry name" value="ADH_SHORT"/>
    <property type="match status" value="1"/>
</dbReference>
<evidence type="ECO:0000256" key="8">
    <source>
        <dbReference type="RuleBase" id="RU000363"/>
    </source>
</evidence>
<evidence type="ECO:0000313" key="10">
    <source>
        <dbReference type="EMBL" id="KAF2483971.1"/>
    </source>
</evidence>
<keyword evidence="9" id="KW-0812">Transmembrane</keyword>
<dbReference type="PIRSF" id="PIRSF000126">
    <property type="entry name" value="11-beta-HSD1"/>
    <property type="match status" value="1"/>
</dbReference>
<dbReference type="PANTHER" id="PTHR43086">
    <property type="entry name" value="VERY-LONG-CHAIN 3-OXOOACYL-COA REDUCTASE"/>
    <property type="match status" value="1"/>
</dbReference>
<dbReference type="InterPro" id="IPR002347">
    <property type="entry name" value="SDR_fam"/>
</dbReference>
<dbReference type="GO" id="GO:0016491">
    <property type="term" value="F:oxidoreductase activity"/>
    <property type="evidence" value="ECO:0007669"/>
    <property type="project" value="UniProtKB-KW"/>
</dbReference>
<dbReference type="PRINTS" id="PR00080">
    <property type="entry name" value="SDRFAMILY"/>
</dbReference>
<dbReference type="GeneID" id="54470287"/>
<evidence type="ECO:0000256" key="9">
    <source>
        <dbReference type="SAM" id="Phobius"/>
    </source>
</evidence>
<dbReference type="PRINTS" id="PR00081">
    <property type="entry name" value="GDHRDH"/>
</dbReference>
<keyword evidence="6" id="KW-0443">Lipid metabolism</keyword>
<dbReference type="Gene3D" id="3.40.50.720">
    <property type="entry name" value="NAD(P)-binding Rossmann-like Domain"/>
    <property type="match status" value="1"/>
</dbReference>
<evidence type="ECO:0000256" key="2">
    <source>
        <dbReference type="ARBA" id="ARBA00022516"/>
    </source>
</evidence>
<proteinExistence type="inferred from homology"/>
<protein>
    <recommendedName>
        <fullName evidence="12">NAD(P)-binding protein</fullName>
    </recommendedName>
</protein>
<dbReference type="GO" id="GO:0005783">
    <property type="term" value="C:endoplasmic reticulum"/>
    <property type="evidence" value="ECO:0007669"/>
    <property type="project" value="TreeGrafter"/>
</dbReference>
<gene>
    <name evidence="10" type="ORF">BDY17DRAFT_118662</name>
</gene>
<evidence type="ECO:0000256" key="5">
    <source>
        <dbReference type="ARBA" id="ARBA00023002"/>
    </source>
</evidence>
<evidence type="ECO:0000313" key="11">
    <source>
        <dbReference type="Proteomes" id="UP000799767"/>
    </source>
</evidence>
<comment type="similarity">
    <text evidence="8">Belongs to the short-chain dehydrogenases/reductases (SDR) family.</text>
</comment>
<keyword evidence="4" id="KW-0521">NADP</keyword>
<keyword evidence="3" id="KW-0276">Fatty acid metabolism</keyword>
<keyword evidence="9" id="KW-0472">Membrane</keyword>
<keyword evidence="7" id="KW-0275">Fatty acid biosynthesis</keyword>
<reference evidence="10" key="1">
    <citation type="journal article" date="2020" name="Stud. Mycol.">
        <title>101 Dothideomycetes genomes: a test case for predicting lifestyles and emergence of pathogens.</title>
        <authorList>
            <person name="Haridas S."/>
            <person name="Albert R."/>
            <person name="Binder M."/>
            <person name="Bloem J."/>
            <person name="Labutti K."/>
            <person name="Salamov A."/>
            <person name="Andreopoulos B."/>
            <person name="Baker S."/>
            <person name="Barry K."/>
            <person name="Bills G."/>
            <person name="Bluhm B."/>
            <person name="Cannon C."/>
            <person name="Castanera R."/>
            <person name="Culley D."/>
            <person name="Daum C."/>
            <person name="Ezra D."/>
            <person name="Gonzalez J."/>
            <person name="Henrissat B."/>
            <person name="Kuo A."/>
            <person name="Liang C."/>
            <person name="Lipzen A."/>
            <person name="Lutzoni F."/>
            <person name="Magnuson J."/>
            <person name="Mondo S."/>
            <person name="Nolan M."/>
            <person name="Ohm R."/>
            <person name="Pangilinan J."/>
            <person name="Park H.-J."/>
            <person name="Ramirez L."/>
            <person name="Alfaro M."/>
            <person name="Sun H."/>
            <person name="Tritt A."/>
            <person name="Yoshinaga Y."/>
            <person name="Zwiers L.-H."/>
            <person name="Turgeon B."/>
            <person name="Goodwin S."/>
            <person name="Spatafora J."/>
            <person name="Crous P."/>
            <person name="Grigoriev I."/>
        </authorList>
    </citation>
    <scope>NUCLEOTIDE SEQUENCE</scope>
    <source>
        <strain evidence="10">CBS 113389</strain>
    </source>
</reference>
<keyword evidence="9" id="KW-1133">Transmembrane helix</keyword>